<name>A0A6S6TM65_9BACT</name>
<dbReference type="EMBL" id="CACVAX010000044">
    <property type="protein sequence ID" value="CAA6815978.1"/>
    <property type="molecule type" value="Genomic_DNA"/>
</dbReference>
<accession>A0A6S6TM65</accession>
<evidence type="ECO:0000313" key="1">
    <source>
        <dbReference type="EMBL" id="CAA6815978.1"/>
    </source>
</evidence>
<dbReference type="AlphaFoldDB" id="A0A6S6TM65"/>
<reference evidence="1" key="1">
    <citation type="submission" date="2020-01" db="EMBL/GenBank/DDBJ databases">
        <authorList>
            <person name="Meier V. D."/>
            <person name="Meier V D."/>
        </authorList>
    </citation>
    <scope>NUCLEOTIDE SEQUENCE</scope>
    <source>
        <strain evidence="1">HLG_WM_MAG_04</strain>
    </source>
</reference>
<gene>
    <name evidence="1" type="ORF">HELGO_WM7183</name>
</gene>
<protein>
    <submittedName>
        <fullName evidence="1">Uncharacterized protein</fullName>
    </submittedName>
</protein>
<sequence length="35" mass="4216">MWPVVIFVAYKFVLTNVEHLEENLENNLKEKPKDK</sequence>
<proteinExistence type="predicted"/>
<organism evidence="1">
    <name type="scientific">uncultured Sulfurovum sp</name>
    <dbReference type="NCBI Taxonomy" id="269237"/>
    <lineage>
        <taxon>Bacteria</taxon>
        <taxon>Pseudomonadati</taxon>
        <taxon>Campylobacterota</taxon>
        <taxon>Epsilonproteobacteria</taxon>
        <taxon>Campylobacterales</taxon>
        <taxon>Sulfurovaceae</taxon>
        <taxon>Sulfurovum</taxon>
        <taxon>environmental samples</taxon>
    </lineage>
</organism>